<keyword evidence="2 5" id="KW-0812">Transmembrane</keyword>
<reference evidence="7 8" key="1">
    <citation type="journal article" date="2019" name="Nat. Ecol. Evol.">
        <title>Megaphylogeny resolves global patterns of mushroom evolution.</title>
        <authorList>
            <person name="Varga T."/>
            <person name="Krizsan K."/>
            <person name="Foldi C."/>
            <person name="Dima B."/>
            <person name="Sanchez-Garcia M."/>
            <person name="Sanchez-Ramirez S."/>
            <person name="Szollosi G.J."/>
            <person name="Szarkandi J.G."/>
            <person name="Papp V."/>
            <person name="Albert L."/>
            <person name="Andreopoulos W."/>
            <person name="Angelini C."/>
            <person name="Antonin V."/>
            <person name="Barry K.W."/>
            <person name="Bougher N.L."/>
            <person name="Buchanan P."/>
            <person name="Buyck B."/>
            <person name="Bense V."/>
            <person name="Catcheside P."/>
            <person name="Chovatia M."/>
            <person name="Cooper J."/>
            <person name="Damon W."/>
            <person name="Desjardin D."/>
            <person name="Finy P."/>
            <person name="Geml J."/>
            <person name="Haridas S."/>
            <person name="Hughes K."/>
            <person name="Justo A."/>
            <person name="Karasinski D."/>
            <person name="Kautmanova I."/>
            <person name="Kiss B."/>
            <person name="Kocsube S."/>
            <person name="Kotiranta H."/>
            <person name="LaButti K.M."/>
            <person name="Lechner B.E."/>
            <person name="Liimatainen K."/>
            <person name="Lipzen A."/>
            <person name="Lukacs Z."/>
            <person name="Mihaltcheva S."/>
            <person name="Morgado L.N."/>
            <person name="Niskanen T."/>
            <person name="Noordeloos M.E."/>
            <person name="Ohm R.A."/>
            <person name="Ortiz-Santana B."/>
            <person name="Ovrebo C."/>
            <person name="Racz N."/>
            <person name="Riley R."/>
            <person name="Savchenko A."/>
            <person name="Shiryaev A."/>
            <person name="Soop K."/>
            <person name="Spirin V."/>
            <person name="Szebenyi C."/>
            <person name="Tomsovsky M."/>
            <person name="Tulloss R.E."/>
            <person name="Uehling J."/>
            <person name="Grigoriev I.V."/>
            <person name="Vagvolgyi C."/>
            <person name="Papp T."/>
            <person name="Martin F.M."/>
            <person name="Miettinen O."/>
            <person name="Hibbett D.S."/>
            <person name="Nagy L.G."/>
        </authorList>
    </citation>
    <scope>NUCLEOTIDE SEQUENCE [LARGE SCALE GENOMIC DNA]</scope>
    <source>
        <strain evidence="7 8">CBS 962.96</strain>
    </source>
</reference>
<proteinExistence type="predicted"/>
<evidence type="ECO:0000256" key="2">
    <source>
        <dbReference type="ARBA" id="ARBA00022692"/>
    </source>
</evidence>
<feature type="transmembrane region" description="Helical" evidence="5">
    <location>
        <begin position="52"/>
        <end position="73"/>
    </location>
</feature>
<dbReference type="Proteomes" id="UP000297245">
    <property type="component" value="Unassembled WGS sequence"/>
</dbReference>
<keyword evidence="4 5" id="KW-0472">Membrane</keyword>
<keyword evidence="6" id="KW-0732">Signal</keyword>
<accession>A0A4S8KP95</accession>
<dbReference type="PANTHER" id="PTHR31465:SF1">
    <property type="entry name" value="PROTEIN RTA1-RELATED"/>
    <property type="match status" value="1"/>
</dbReference>
<feature type="transmembrane region" description="Helical" evidence="5">
    <location>
        <begin position="252"/>
        <end position="273"/>
    </location>
</feature>
<evidence type="ECO:0000256" key="1">
    <source>
        <dbReference type="ARBA" id="ARBA00004141"/>
    </source>
</evidence>
<dbReference type="OrthoDB" id="3358017at2759"/>
<dbReference type="GO" id="GO:0016020">
    <property type="term" value="C:membrane"/>
    <property type="evidence" value="ECO:0007669"/>
    <property type="project" value="UniProtKB-SubCell"/>
</dbReference>
<evidence type="ECO:0000256" key="6">
    <source>
        <dbReference type="SAM" id="SignalP"/>
    </source>
</evidence>
<feature type="transmembrane region" description="Helical" evidence="5">
    <location>
        <begin position="288"/>
        <end position="311"/>
    </location>
</feature>
<feature type="signal peptide" evidence="6">
    <location>
        <begin position="1"/>
        <end position="25"/>
    </location>
</feature>
<keyword evidence="3 5" id="KW-1133">Transmembrane helix</keyword>
<protein>
    <submittedName>
        <fullName evidence="7">RTA1-domain-containing protein</fullName>
    </submittedName>
</protein>
<feature type="transmembrane region" description="Helical" evidence="5">
    <location>
        <begin position="148"/>
        <end position="172"/>
    </location>
</feature>
<dbReference type="InterPro" id="IPR007568">
    <property type="entry name" value="RTA1"/>
</dbReference>
<evidence type="ECO:0000256" key="3">
    <source>
        <dbReference type="ARBA" id="ARBA00022989"/>
    </source>
</evidence>
<feature type="chain" id="PRO_5020922472" evidence="6">
    <location>
        <begin position="26"/>
        <end position="337"/>
    </location>
</feature>
<dbReference type="PANTHER" id="PTHR31465">
    <property type="entry name" value="PROTEIN RTA1-RELATED"/>
    <property type="match status" value="1"/>
</dbReference>
<evidence type="ECO:0000256" key="5">
    <source>
        <dbReference type="SAM" id="Phobius"/>
    </source>
</evidence>
<feature type="transmembrane region" description="Helical" evidence="5">
    <location>
        <begin position="80"/>
        <end position="101"/>
    </location>
</feature>
<dbReference type="Pfam" id="PF04479">
    <property type="entry name" value="RTA1"/>
    <property type="match status" value="1"/>
</dbReference>
<dbReference type="AlphaFoldDB" id="A0A4S8KP95"/>
<gene>
    <name evidence="7" type="ORF">K435DRAFT_846162</name>
</gene>
<comment type="subcellular location">
    <subcellularLocation>
        <location evidence="1">Membrane</location>
        <topology evidence="1">Multi-pass membrane protein</topology>
    </subcellularLocation>
</comment>
<feature type="transmembrane region" description="Helical" evidence="5">
    <location>
        <begin position="192"/>
        <end position="216"/>
    </location>
</feature>
<dbReference type="EMBL" id="ML180415">
    <property type="protein sequence ID" value="THU77516.1"/>
    <property type="molecule type" value="Genomic_DNA"/>
</dbReference>
<feature type="transmembrane region" description="Helical" evidence="5">
    <location>
        <begin position="107"/>
        <end position="127"/>
    </location>
</feature>
<evidence type="ECO:0000256" key="4">
    <source>
        <dbReference type="ARBA" id="ARBA00023136"/>
    </source>
</evidence>
<sequence length="337" mass="37710">MVPNNSKLLSICLFLLFAALGGVDAQSNSTSDNTPGFVDGKRVVAGFIPRNWASGLALGLYAISVMFQWLHWFRTGRKKYMLVLTIGMTCMETGFGFRILYSLYPSSLGLYVLTTMFTLLSPCAFLATDYILLERLAENLGHDVAKSCLFLSSSLIVKIFVAADILTFLIQAGGGGLQASADVNMADIGSKVAIVGLVLQLVSFGLFTCLLLVFGFRVRTSYPERWRVDRHGQTVWSTIGLFKTTDVYDWRILFTIIALSCICIIIRCAFRIFEYAGGYYGNLATHEIYFYLLDALPLWIAMTQYSFFWPVRFKPYEPMEKRGEDVSLDSVRTAGRV</sequence>
<evidence type="ECO:0000313" key="8">
    <source>
        <dbReference type="Proteomes" id="UP000297245"/>
    </source>
</evidence>
<keyword evidence="8" id="KW-1185">Reference proteome</keyword>
<evidence type="ECO:0000313" key="7">
    <source>
        <dbReference type="EMBL" id="THU77516.1"/>
    </source>
</evidence>
<organism evidence="7 8">
    <name type="scientific">Dendrothele bispora (strain CBS 962.96)</name>
    <dbReference type="NCBI Taxonomy" id="1314807"/>
    <lineage>
        <taxon>Eukaryota</taxon>
        <taxon>Fungi</taxon>
        <taxon>Dikarya</taxon>
        <taxon>Basidiomycota</taxon>
        <taxon>Agaricomycotina</taxon>
        <taxon>Agaricomycetes</taxon>
        <taxon>Agaricomycetidae</taxon>
        <taxon>Agaricales</taxon>
        <taxon>Agaricales incertae sedis</taxon>
        <taxon>Dendrothele</taxon>
    </lineage>
</organism>
<name>A0A4S8KP95_DENBC</name>